<keyword evidence="2" id="KW-1185">Reference proteome</keyword>
<dbReference type="Proteomes" id="UP000070501">
    <property type="component" value="Unassembled WGS sequence"/>
</dbReference>
<organism evidence="1 2">
    <name type="scientific">Microdochium bolleyi</name>
    <dbReference type="NCBI Taxonomy" id="196109"/>
    <lineage>
        <taxon>Eukaryota</taxon>
        <taxon>Fungi</taxon>
        <taxon>Dikarya</taxon>
        <taxon>Ascomycota</taxon>
        <taxon>Pezizomycotina</taxon>
        <taxon>Sordariomycetes</taxon>
        <taxon>Xylariomycetidae</taxon>
        <taxon>Xylariales</taxon>
        <taxon>Microdochiaceae</taxon>
        <taxon>Microdochium</taxon>
    </lineage>
</organism>
<proteinExistence type="predicted"/>
<name>A0A136JFV7_9PEZI</name>
<dbReference type="AlphaFoldDB" id="A0A136JFV7"/>
<evidence type="ECO:0000313" key="1">
    <source>
        <dbReference type="EMBL" id="KXJ96055.1"/>
    </source>
</evidence>
<dbReference type="InParanoid" id="A0A136JFV7"/>
<protein>
    <submittedName>
        <fullName evidence="1">Uncharacterized protein</fullName>
    </submittedName>
</protein>
<gene>
    <name evidence="1" type="ORF">Micbo1qcDRAFT_158235</name>
</gene>
<evidence type="ECO:0000313" key="2">
    <source>
        <dbReference type="Proteomes" id="UP000070501"/>
    </source>
</evidence>
<reference evidence="2" key="1">
    <citation type="submission" date="2016-02" db="EMBL/GenBank/DDBJ databases">
        <title>Draft genome sequence of Microdochium bolleyi, a fungal endophyte of beachgrass.</title>
        <authorList>
            <consortium name="DOE Joint Genome Institute"/>
            <person name="David A.S."/>
            <person name="May G."/>
            <person name="Haridas S."/>
            <person name="Lim J."/>
            <person name="Wang M."/>
            <person name="Labutti K."/>
            <person name="Lipzen A."/>
            <person name="Barry K."/>
            <person name="Grigoriev I.V."/>
        </authorList>
    </citation>
    <scope>NUCLEOTIDE SEQUENCE [LARGE SCALE GENOMIC DNA]</scope>
    <source>
        <strain evidence="2">J235TASD1</strain>
    </source>
</reference>
<dbReference type="EMBL" id="KQ964246">
    <property type="protein sequence ID" value="KXJ96055.1"/>
    <property type="molecule type" value="Genomic_DNA"/>
</dbReference>
<sequence length="52" mass="5662">MSRCPGPRACTASRLRGTARACWPGWAAMKRCRSSCGTSLAFTRDKVAVWEG</sequence>
<accession>A0A136JFV7</accession>